<dbReference type="PATRIC" id="fig|1195763.3.peg.148"/>
<gene>
    <name evidence="2" type="ORF">ABT56_00655</name>
</gene>
<reference evidence="2 3" key="1">
    <citation type="submission" date="2015-05" db="EMBL/GenBank/DDBJ databases">
        <title>Photobacterium galathea sp. nov.</title>
        <authorList>
            <person name="Machado H."/>
            <person name="Gram L."/>
        </authorList>
    </citation>
    <scope>NUCLEOTIDE SEQUENCE [LARGE SCALE GENOMIC DNA]</scope>
    <source>
        <strain evidence="2 3">CGMCC 1.12159</strain>
    </source>
</reference>
<dbReference type="RefSeq" id="WP_047876913.1">
    <property type="nucleotide sequence ID" value="NZ_LDOT01000001.1"/>
</dbReference>
<evidence type="ECO:0000256" key="1">
    <source>
        <dbReference type="SAM" id="Phobius"/>
    </source>
</evidence>
<evidence type="ECO:0000313" key="2">
    <source>
        <dbReference type="EMBL" id="KLV09625.1"/>
    </source>
</evidence>
<accession>A0A0J1HDB4</accession>
<proteinExistence type="predicted"/>
<dbReference type="EMBL" id="LDOT01000001">
    <property type="protein sequence ID" value="KLV09625.1"/>
    <property type="molecule type" value="Genomic_DNA"/>
</dbReference>
<dbReference type="Proteomes" id="UP000036097">
    <property type="component" value="Unassembled WGS sequence"/>
</dbReference>
<comment type="caution">
    <text evidence="2">The sequence shown here is derived from an EMBL/GenBank/DDBJ whole genome shotgun (WGS) entry which is preliminary data.</text>
</comment>
<sequence length="202" mass="23350">MKKRYVVLGVLLIAILSAFLVDNLNYRLATVGYFIEDYWMILVAIVMAAVGFKQPEKKKKIQRYVVAMLLVGIYIGDYFYISEYEQEEAWLSLGQVSDIYDSMGLESKIEPLFIINTVRLPDASLSDVKSCEDEFALANLVILRKRYDRKEYSYYIYREIDEVIDVLRQGGGRVYTYIQNSSGENVCRASMKGADRFSMEKL</sequence>
<feature type="transmembrane region" description="Helical" evidence="1">
    <location>
        <begin position="64"/>
        <end position="81"/>
    </location>
</feature>
<keyword evidence="1" id="KW-0812">Transmembrane</keyword>
<keyword evidence="1" id="KW-0472">Membrane</keyword>
<name>A0A0J1HDB4_9GAMM</name>
<protein>
    <submittedName>
        <fullName evidence="2">Uncharacterized protein</fullName>
    </submittedName>
</protein>
<organism evidence="2 3">
    <name type="scientific">Photobacterium aquae</name>
    <dbReference type="NCBI Taxonomy" id="1195763"/>
    <lineage>
        <taxon>Bacteria</taxon>
        <taxon>Pseudomonadati</taxon>
        <taxon>Pseudomonadota</taxon>
        <taxon>Gammaproteobacteria</taxon>
        <taxon>Vibrionales</taxon>
        <taxon>Vibrionaceae</taxon>
        <taxon>Photobacterium</taxon>
    </lineage>
</organism>
<dbReference type="AlphaFoldDB" id="A0A0J1HDB4"/>
<feature type="transmembrane region" description="Helical" evidence="1">
    <location>
        <begin position="30"/>
        <end position="52"/>
    </location>
</feature>
<keyword evidence="1" id="KW-1133">Transmembrane helix</keyword>
<keyword evidence="3" id="KW-1185">Reference proteome</keyword>
<evidence type="ECO:0000313" key="3">
    <source>
        <dbReference type="Proteomes" id="UP000036097"/>
    </source>
</evidence>